<feature type="signal peptide" evidence="2">
    <location>
        <begin position="1"/>
        <end position="20"/>
    </location>
</feature>
<accession>A0ABU3BTZ2</accession>
<evidence type="ECO:0000313" key="3">
    <source>
        <dbReference type="EMBL" id="MDT0632759.1"/>
    </source>
</evidence>
<name>A0ABU3BTZ2_9BACT</name>
<evidence type="ECO:0000256" key="2">
    <source>
        <dbReference type="SAM" id="SignalP"/>
    </source>
</evidence>
<dbReference type="Proteomes" id="UP001267426">
    <property type="component" value="Unassembled WGS sequence"/>
</dbReference>
<evidence type="ECO:0000313" key="4">
    <source>
        <dbReference type="Proteomes" id="UP001267426"/>
    </source>
</evidence>
<protein>
    <submittedName>
        <fullName evidence="3">DUF2911 domain-containing protein</fullName>
    </submittedName>
</protein>
<comment type="caution">
    <text evidence="3">The sequence shown here is derived from an EMBL/GenBank/DDBJ whole genome shotgun (WGS) entry which is preliminary data.</text>
</comment>
<dbReference type="InterPro" id="IPR021314">
    <property type="entry name" value="DUF2911"/>
</dbReference>
<dbReference type="RefSeq" id="WP_311664960.1">
    <property type="nucleotide sequence ID" value="NZ_JAVRHT010000037.1"/>
</dbReference>
<dbReference type="Pfam" id="PF11138">
    <property type="entry name" value="DUF2911"/>
    <property type="match status" value="1"/>
</dbReference>
<keyword evidence="4" id="KW-1185">Reference proteome</keyword>
<keyword evidence="2" id="KW-0732">Signal</keyword>
<evidence type="ECO:0000256" key="1">
    <source>
        <dbReference type="SAM" id="MobiDB-lite"/>
    </source>
</evidence>
<sequence length="177" mass="19155">MRTLLPALALCVALAVPAAAQERSTDEPRSSPNAVAGQTVGTTDVEVTYGRPSARGRAVFGELVPYGEVWRTGANEAATFTASDDVMVEGERLPAGTYALFTVPGEDAWTIIFNRTPAQWGAFDYDEAEDALRVQVESAEAPMQEQFEVRFDDTTEDATTMLLHWDTVGVPVRIAAE</sequence>
<feature type="region of interest" description="Disordered" evidence="1">
    <location>
        <begin position="21"/>
        <end position="41"/>
    </location>
</feature>
<feature type="chain" id="PRO_5046943927" evidence="2">
    <location>
        <begin position="21"/>
        <end position="177"/>
    </location>
</feature>
<organism evidence="3 4">
    <name type="scientific">Rubrivirga litoralis</name>
    <dbReference type="NCBI Taxonomy" id="3075598"/>
    <lineage>
        <taxon>Bacteria</taxon>
        <taxon>Pseudomonadati</taxon>
        <taxon>Rhodothermota</taxon>
        <taxon>Rhodothermia</taxon>
        <taxon>Rhodothermales</taxon>
        <taxon>Rubricoccaceae</taxon>
        <taxon>Rubrivirga</taxon>
    </lineage>
</organism>
<gene>
    <name evidence="3" type="ORF">RM540_13440</name>
</gene>
<dbReference type="EMBL" id="JAVRHT010000037">
    <property type="protein sequence ID" value="MDT0632759.1"/>
    <property type="molecule type" value="Genomic_DNA"/>
</dbReference>
<reference evidence="3 4" key="1">
    <citation type="submission" date="2023-09" db="EMBL/GenBank/DDBJ databases">
        <authorList>
            <person name="Rey-Velasco X."/>
        </authorList>
    </citation>
    <scope>NUCLEOTIDE SEQUENCE [LARGE SCALE GENOMIC DNA]</scope>
    <source>
        <strain evidence="3 4">F394</strain>
    </source>
</reference>
<proteinExistence type="predicted"/>